<protein>
    <recommendedName>
        <fullName evidence="3">GNAT family N-acetyltransferase</fullName>
    </recommendedName>
</protein>
<dbReference type="EMBL" id="JACHGF010000002">
    <property type="protein sequence ID" value="MBB5283873.1"/>
    <property type="molecule type" value="Genomic_DNA"/>
</dbReference>
<evidence type="ECO:0000313" key="2">
    <source>
        <dbReference type="Proteomes" id="UP000557307"/>
    </source>
</evidence>
<keyword evidence="2" id="KW-1185">Reference proteome</keyword>
<name>A0A840TRL5_9BACT</name>
<evidence type="ECO:0000313" key="1">
    <source>
        <dbReference type="EMBL" id="MBB5283873.1"/>
    </source>
</evidence>
<proteinExistence type="predicted"/>
<dbReference type="AlphaFoldDB" id="A0A840TRL5"/>
<comment type="caution">
    <text evidence="1">The sequence shown here is derived from an EMBL/GenBank/DDBJ whole genome shotgun (WGS) entry which is preliminary data.</text>
</comment>
<sequence>MPSPVLLSRSQIDDARWDRAIALSAQRVVYGYAWYLDVVAPDWMALAWPSADDYQVVMPLPLRRKWGLRVVQQPFFCQYLGPFSQVPLTPEMLSAFLAALGRSFSYISSYAFHPAHTPLLHQHRSQLPNYSFRLHHTYWLNLKETYLDLKQKYYHEDRRKNLKRAQKYTWERVEDTTVEPLIGWFRTYHAPGVAGGVSEAAYGTLRQLYGVLQKKNCVRVSYARRAGTYHGGIMVVEEGNQSTYLFNAADATGRQGNARTYLLDRYFEEKAATKRFFDFESPDIDSIAQFYRSFGAEQVPFYSLRRNALPFPLRVLQEWRVRRST</sequence>
<dbReference type="SUPFAM" id="SSF55729">
    <property type="entry name" value="Acyl-CoA N-acyltransferases (Nat)"/>
    <property type="match status" value="1"/>
</dbReference>
<evidence type="ECO:0008006" key="3">
    <source>
        <dbReference type="Google" id="ProtNLM"/>
    </source>
</evidence>
<gene>
    <name evidence="1" type="ORF">HNQ92_001999</name>
</gene>
<dbReference type="Proteomes" id="UP000557307">
    <property type="component" value="Unassembled WGS sequence"/>
</dbReference>
<dbReference type="Gene3D" id="3.40.630.30">
    <property type="match status" value="1"/>
</dbReference>
<reference evidence="1 2" key="1">
    <citation type="submission" date="2020-08" db="EMBL/GenBank/DDBJ databases">
        <title>Genomic Encyclopedia of Type Strains, Phase IV (KMG-IV): sequencing the most valuable type-strain genomes for metagenomic binning, comparative biology and taxonomic classification.</title>
        <authorList>
            <person name="Goeker M."/>
        </authorList>
    </citation>
    <scope>NUCLEOTIDE SEQUENCE [LARGE SCALE GENOMIC DNA]</scope>
    <source>
        <strain evidence="1 2">DSM 105074</strain>
    </source>
</reference>
<accession>A0A840TRL5</accession>
<dbReference type="InterPro" id="IPR016181">
    <property type="entry name" value="Acyl_CoA_acyltransferase"/>
</dbReference>
<organism evidence="1 2">
    <name type="scientific">Rhabdobacter roseus</name>
    <dbReference type="NCBI Taxonomy" id="1655419"/>
    <lineage>
        <taxon>Bacteria</taxon>
        <taxon>Pseudomonadati</taxon>
        <taxon>Bacteroidota</taxon>
        <taxon>Cytophagia</taxon>
        <taxon>Cytophagales</taxon>
        <taxon>Cytophagaceae</taxon>
        <taxon>Rhabdobacter</taxon>
    </lineage>
</organism>
<dbReference type="RefSeq" id="WP_184173625.1">
    <property type="nucleotide sequence ID" value="NZ_JACHGF010000002.1"/>
</dbReference>